<dbReference type="AlphaFoldDB" id="A0AB73VC92"/>
<reference evidence="1 2" key="1">
    <citation type="submission" date="2018-03" db="EMBL/GenBank/DDBJ databases">
        <title>The complete genome of bacterial strain SGAir0260.</title>
        <authorList>
            <person name="Schuster S.C."/>
        </authorList>
    </citation>
    <scope>NUCLEOTIDE SEQUENCE [LARGE SCALE GENOMIC DNA]</scope>
    <source>
        <strain evidence="1 2">SGAir0260</strain>
    </source>
</reference>
<dbReference type="EMBL" id="CP028009">
    <property type="protein sequence ID" value="QMT27534.1"/>
    <property type="molecule type" value="Genomic_DNA"/>
</dbReference>
<evidence type="ECO:0000313" key="1">
    <source>
        <dbReference type="EMBL" id="QMT27534.1"/>
    </source>
</evidence>
<gene>
    <name evidence="1" type="ORF">C1N66_32825</name>
</gene>
<evidence type="ECO:0008006" key="3">
    <source>
        <dbReference type="Google" id="ProtNLM"/>
    </source>
</evidence>
<accession>A0AB73VC92</accession>
<name>A0AB73VC92_BACCE</name>
<organism evidence="1 2">
    <name type="scientific">Bacillus cereus</name>
    <dbReference type="NCBI Taxonomy" id="1396"/>
    <lineage>
        <taxon>Bacteria</taxon>
        <taxon>Bacillati</taxon>
        <taxon>Bacillota</taxon>
        <taxon>Bacilli</taxon>
        <taxon>Bacillales</taxon>
        <taxon>Bacillaceae</taxon>
        <taxon>Bacillus</taxon>
        <taxon>Bacillus cereus group</taxon>
    </lineage>
</organism>
<dbReference type="RefSeq" id="WP_000394761.1">
    <property type="nucleotide sequence ID" value="NZ_CAKJVR010000015.1"/>
</dbReference>
<dbReference type="Proteomes" id="UP000464780">
    <property type="component" value="Chromosome"/>
</dbReference>
<evidence type="ECO:0000313" key="2">
    <source>
        <dbReference type="Proteomes" id="UP000464780"/>
    </source>
</evidence>
<proteinExistence type="predicted"/>
<protein>
    <recommendedName>
        <fullName evidence="3">Group-specific protein</fullName>
    </recommendedName>
</protein>
<sequence length="54" mass="6608">MEFLFELLKEFVKAIVREVSAYVFRKQILEKDNKKPTLLLPRRRRKQKGGFRKK</sequence>